<dbReference type="EC" id="2.1.1.14" evidence="2"/>
<sequence length="374" mass="41753">MDTPSRPPFRADHVGSLLRPARLLTARADRAAGKISAEELRAVEDDAIREVVRLQESIGLRTATDGEFRRTSWHMDFIYQLGGIDPADEKLTVEFFNSAGKLEFQSAALRVHDRVKLTDTIFGDAFTFLKEQVTTGTPKLTIPSPSMVHYRGGRAAIDTAVYPDLDQFWVDLSAAYAEQVRRLADLGCRYLQFDDTSLAYLNDPRQREMVAAQGGDPEHQHERYIRQINASLAGRPAGLSVTTHMCRGNFRSSWAAEGGYDFVAEALFSQLDVDGFFLEYDDERSGDFAPLRFVPPGKKVVLGLVTTKRGELESKDALKRRIDEAARYVPLEQLCLSPQCGFSSTVEGNALTQEEQVAKLRLIVETAQEVWGDN</sequence>
<reference evidence="2 3" key="1">
    <citation type="submission" date="2024-01" db="EMBL/GenBank/DDBJ databases">
        <title>Genome insights into Plantactinospora veratri sp. nov.</title>
        <authorList>
            <person name="Wang L."/>
        </authorList>
    </citation>
    <scope>NUCLEOTIDE SEQUENCE [LARGE SCALE GENOMIC DNA]</scope>
    <source>
        <strain evidence="2 3">NEAU-FHS4</strain>
    </source>
</reference>
<comment type="caution">
    <text evidence="2">The sequence shown here is derived from an EMBL/GenBank/DDBJ whole genome shotgun (WGS) entry which is preliminary data.</text>
</comment>
<protein>
    <submittedName>
        <fullName evidence="2">5-methyltetrahydropteroyltriglutamate--homocysteine S-methyltransferase</fullName>
        <ecNumber evidence="2">2.1.1.14</ecNumber>
    </submittedName>
</protein>
<keyword evidence="2" id="KW-0489">Methyltransferase</keyword>
<dbReference type="Pfam" id="PF01717">
    <property type="entry name" value="Meth_synt_2"/>
    <property type="match status" value="1"/>
</dbReference>
<dbReference type="PANTHER" id="PTHR43844:SF1">
    <property type="entry name" value="METHIONINE SYNTHASE"/>
    <property type="match status" value="1"/>
</dbReference>
<dbReference type="SUPFAM" id="SSF51726">
    <property type="entry name" value="UROD/MetE-like"/>
    <property type="match status" value="1"/>
</dbReference>
<dbReference type="InterPro" id="IPR038071">
    <property type="entry name" value="UROD/MetE-like_sf"/>
</dbReference>
<organism evidence="2 3">
    <name type="scientific">Plantactinospora veratri</name>
    <dbReference type="NCBI Taxonomy" id="1436122"/>
    <lineage>
        <taxon>Bacteria</taxon>
        <taxon>Bacillati</taxon>
        <taxon>Actinomycetota</taxon>
        <taxon>Actinomycetes</taxon>
        <taxon>Micromonosporales</taxon>
        <taxon>Micromonosporaceae</taxon>
        <taxon>Plantactinospora</taxon>
    </lineage>
</organism>
<proteinExistence type="predicted"/>
<dbReference type="Proteomes" id="UP001339911">
    <property type="component" value="Unassembled WGS sequence"/>
</dbReference>
<dbReference type="Gene3D" id="3.20.20.210">
    <property type="match status" value="1"/>
</dbReference>
<feature type="domain" description="Cobalamin-independent methionine synthase MetE C-terminal/archaeal" evidence="1">
    <location>
        <begin position="14"/>
        <end position="368"/>
    </location>
</feature>
<evidence type="ECO:0000313" key="2">
    <source>
        <dbReference type="EMBL" id="MEE6308878.1"/>
    </source>
</evidence>
<evidence type="ECO:0000259" key="1">
    <source>
        <dbReference type="Pfam" id="PF01717"/>
    </source>
</evidence>
<dbReference type="GO" id="GO:0032259">
    <property type="term" value="P:methylation"/>
    <property type="evidence" value="ECO:0007669"/>
    <property type="project" value="UniProtKB-KW"/>
</dbReference>
<keyword evidence="3" id="KW-1185">Reference proteome</keyword>
<dbReference type="CDD" id="cd03311">
    <property type="entry name" value="CIMS_C_terminal_like"/>
    <property type="match status" value="1"/>
</dbReference>
<dbReference type="InterPro" id="IPR002629">
    <property type="entry name" value="Met_Synth_C/arc"/>
</dbReference>
<dbReference type="EMBL" id="JAZGQL010000013">
    <property type="protein sequence ID" value="MEE6308878.1"/>
    <property type="molecule type" value="Genomic_DNA"/>
</dbReference>
<keyword evidence="2" id="KW-0808">Transferase</keyword>
<dbReference type="RefSeq" id="WP_331209165.1">
    <property type="nucleotide sequence ID" value="NZ_JAZGQL010000013.1"/>
</dbReference>
<evidence type="ECO:0000313" key="3">
    <source>
        <dbReference type="Proteomes" id="UP001339911"/>
    </source>
</evidence>
<dbReference type="GO" id="GO:0003871">
    <property type="term" value="F:5-methyltetrahydropteroyltriglutamate-homocysteine S-methyltransferase activity"/>
    <property type="evidence" value="ECO:0007669"/>
    <property type="project" value="UniProtKB-EC"/>
</dbReference>
<dbReference type="PANTHER" id="PTHR43844">
    <property type="entry name" value="METHIONINE SYNTHASE"/>
    <property type="match status" value="1"/>
</dbReference>
<gene>
    <name evidence="2" type="ORF">V1634_18765</name>
</gene>
<name>A0ABU7SG02_9ACTN</name>
<accession>A0ABU7SG02</accession>
<dbReference type="NCBIfam" id="NF005085">
    <property type="entry name" value="PRK06520.1"/>
    <property type="match status" value="1"/>
</dbReference>